<comment type="caution">
    <text evidence="10">The sequence shown here is derived from an EMBL/GenBank/DDBJ whole genome shotgun (WGS) entry which is preliminary data.</text>
</comment>
<evidence type="ECO:0000256" key="8">
    <source>
        <dbReference type="SAM" id="Phobius"/>
    </source>
</evidence>
<evidence type="ECO:0000313" key="11">
    <source>
        <dbReference type="Proteomes" id="UP000660270"/>
    </source>
</evidence>
<keyword evidence="11" id="KW-1185">Reference proteome</keyword>
<dbReference type="InterPro" id="IPR005467">
    <property type="entry name" value="His_kinase_dom"/>
</dbReference>
<dbReference type="InterPro" id="IPR003594">
    <property type="entry name" value="HATPase_dom"/>
</dbReference>
<proteinExistence type="predicted"/>
<keyword evidence="6" id="KW-0902">Two-component regulatory system</keyword>
<dbReference type="PROSITE" id="PS50109">
    <property type="entry name" value="HIS_KIN"/>
    <property type="match status" value="1"/>
</dbReference>
<evidence type="ECO:0000256" key="6">
    <source>
        <dbReference type="ARBA" id="ARBA00023012"/>
    </source>
</evidence>
<keyword evidence="8" id="KW-1133">Transmembrane helix</keyword>
<keyword evidence="8" id="KW-0812">Transmembrane</keyword>
<keyword evidence="3" id="KW-0597">Phosphoprotein</keyword>
<dbReference type="InterPro" id="IPR004358">
    <property type="entry name" value="Sig_transdc_His_kin-like_C"/>
</dbReference>
<dbReference type="Pfam" id="PF02518">
    <property type="entry name" value="HATPase_c"/>
    <property type="match status" value="1"/>
</dbReference>
<dbReference type="EMBL" id="JACJTM010000001">
    <property type="protein sequence ID" value="MBD2683782.1"/>
    <property type="molecule type" value="Genomic_DNA"/>
</dbReference>
<keyword evidence="7" id="KW-0175">Coiled coil</keyword>
<dbReference type="Pfam" id="PF00512">
    <property type="entry name" value="HisKA"/>
    <property type="match status" value="1"/>
</dbReference>
<evidence type="ECO:0000256" key="5">
    <source>
        <dbReference type="ARBA" id="ARBA00022777"/>
    </source>
</evidence>
<dbReference type="CDD" id="cd00075">
    <property type="entry name" value="HATPase"/>
    <property type="match status" value="1"/>
</dbReference>
<comment type="catalytic activity">
    <reaction evidence="1">
        <text>ATP + protein L-histidine = ADP + protein N-phospho-L-histidine.</text>
        <dbReference type="EC" id="2.7.13.3"/>
    </reaction>
</comment>
<sequence>MPNNSMFNNSRLKLAFTYAGVMGSTLLICGCMAHIIMVQAFTRTVDRELEVFGKVFEDKLKTELKIPGELSITTQKSLPGICFKQKSCLPIKSESELLGLLSEGYYLRFLTLSGEVIAAIGNNPDEFPPNLQIHHSYDIQNRNGELYHLHLMPLKIKGNQLWGYLQVGRSIQRLNDYMNSLHWLLGLGVPFSMILIGGAGWWLAGLAMRPIEKSYQQLQKFTADAAHELRTPITSLQTIVETNSINQETQKALERQIKRLVTLTQDLLLLSRVESGLQEAKLQEICLNDLVADVEEELMPVAMNAQVLLSSNIPIESYLYIQGNEGQIYRMLLNLVSNAIKYTPESGEVKINLTTNDHQGLITIKDTGIGIPTSDIPHIFNRFYRVNADRSRHTGGSGLGLAIALAIVQTHKGKLEVQSDVNNGSTFTVILPLFSKVNS</sequence>
<evidence type="ECO:0000256" key="7">
    <source>
        <dbReference type="SAM" id="Coils"/>
    </source>
</evidence>
<keyword evidence="8" id="KW-0472">Membrane</keyword>
<dbReference type="GO" id="GO:0005524">
    <property type="term" value="F:ATP binding"/>
    <property type="evidence" value="ECO:0007669"/>
    <property type="project" value="UniProtKB-KW"/>
</dbReference>
<organism evidence="10 11">
    <name type="scientific">Aphanizomenon flos-aquae FACHB-1249</name>
    <dbReference type="NCBI Taxonomy" id="2692889"/>
    <lineage>
        <taxon>Bacteria</taxon>
        <taxon>Bacillati</taxon>
        <taxon>Cyanobacteriota</taxon>
        <taxon>Cyanophyceae</taxon>
        <taxon>Nostocales</taxon>
        <taxon>Aphanizomenonaceae</taxon>
        <taxon>Aphanizomenon</taxon>
    </lineage>
</organism>
<keyword evidence="4" id="KW-0808">Transferase</keyword>
<dbReference type="InterPro" id="IPR003661">
    <property type="entry name" value="HisK_dim/P_dom"/>
</dbReference>
<dbReference type="Gene3D" id="3.30.565.10">
    <property type="entry name" value="Histidine kinase-like ATPase, C-terminal domain"/>
    <property type="match status" value="1"/>
</dbReference>
<dbReference type="Gene3D" id="1.10.287.130">
    <property type="match status" value="1"/>
</dbReference>
<evidence type="ECO:0000259" key="9">
    <source>
        <dbReference type="PROSITE" id="PS50109"/>
    </source>
</evidence>
<evidence type="ECO:0000256" key="1">
    <source>
        <dbReference type="ARBA" id="ARBA00000085"/>
    </source>
</evidence>
<feature type="coiled-coil region" evidence="7">
    <location>
        <begin position="246"/>
        <end position="297"/>
    </location>
</feature>
<dbReference type="InterPro" id="IPR036097">
    <property type="entry name" value="HisK_dim/P_sf"/>
</dbReference>
<keyword evidence="5" id="KW-0418">Kinase</keyword>
<name>A0ABR8ILH7_APHFL</name>
<dbReference type="InterPro" id="IPR036890">
    <property type="entry name" value="HATPase_C_sf"/>
</dbReference>
<dbReference type="CDD" id="cd00082">
    <property type="entry name" value="HisKA"/>
    <property type="match status" value="1"/>
</dbReference>
<dbReference type="PANTHER" id="PTHR45453:SF1">
    <property type="entry name" value="PHOSPHATE REGULON SENSOR PROTEIN PHOR"/>
    <property type="match status" value="1"/>
</dbReference>
<feature type="transmembrane region" description="Helical" evidence="8">
    <location>
        <begin position="15"/>
        <end position="37"/>
    </location>
</feature>
<feature type="transmembrane region" description="Helical" evidence="8">
    <location>
        <begin position="183"/>
        <end position="204"/>
    </location>
</feature>
<dbReference type="SUPFAM" id="SSF55874">
    <property type="entry name" value="ATPase domain of HSP90 chaperone/DNA topoisomerase II/histidine kinase"/>
    <property type="match status" value="1"/>
</dbReference>
<dbReference type="Proteomes" id="UP000660270">
    <property type="component" value="Unassembled WGS sequence"/>
</dbReference>
<feature type="domain" description="Histidine kinase" evidence="9">
    <location>
        <begin position="224"/>
        <end position="435"/>
    </location>
</feature>
<evidence type="ECO:0000313" key="10">
    <source>
        <dbReference type="EMBL" id="MBD2683782.1"/>
    </source>
</evidence>
<keyword evidence="10" id="KW-0547">Nucleotide-binding</keyword>
<accession>A0ABR8ILH7</accession>
<protein>
    <recommendedName>
        <fullName evidence="2">histidine kinase</fullName>
        <ecNumber evidence="2">2.7.13.3</ecNumber>
    </recommendedName>
</protein>
<dbReference type="InterPro" id="IPR050351">
    <property type="entry name" value="BphY/WalK/GraS-like"/>
</dbReference>
<gene>
    <name evidence="10" type="ORF">H6G43_00660</name>
</gene>
<evidence type="ECO:0000256" key="2">
    <source>
        <dbReference type="ARBA" id="ARBA00012438"/>
    </source>
</evidence>
<keyword evidence="10" id="KW-0067">ATP-binding</keyword>
<dbReference type="PRINTS" id="PR00344">
    <property type="entry name" value="BCTRLSENSOR"/>
</dbReference>
<evidence type="ECO:0000256" key="4">
    <source>
        <dbReference type="ARBA" id="ARBA00022679"/>
    </source>
</evidence>
<dbReference type="SMART" id="SM00388">
    <property type="entry name" value="HisKA"/>
    <property type="match status" value="1"/>
</dbReference>
<dbReference type="EC" id="2.7.13.3" evidence="2"/>
<dbReference type="InterPro" id="IPR049835">
    <property type="entry name" value="RppB"/>
</dbReference>
<dbReference type="NCBIfam" id="NF041735">
    <property type="entry name" value="hist_kin_RppB"/>
    <property type="match status" value="1"/>
</dbReference>
<dbReference type="SMART" id="SM00387">
    <property type="entry name" value="HATPase_c"/>
    <property type="match status" value="1"/>
</dbReference>
<dbReference type="PANTHER" id="PTHR45453">
    <property type="entry name" value="PHOSPHATE REGULON SENSOR PROTEIN PHOR"/>
    <property type="match status" value="1"/>
</dbReference>
<evidence type="ECO:0000256" key="3">
    <source>
        <dbReference type="ARBA" id="ARBA00022553"/>
    </source>
</evidence>
<dbReference type="SUPFAM" id="SSF47384">
    <property type="entry name" value="Homodimeric domain of signal transducing histidine kinase"/>
    <property type="match status" value="1"/>
</dbReference>
<reference evidence="10 11" key="1">
    <citation type="journal article" date="2020" name="ISME J.">
        <title>Comparative genomics reveals insights into cyanobacterial evolution and habitat adaptation.</title>
        <authorList>
            <person name="Chen M.Y."/>
            <person name="Teng W.K."/>
            <person name="Zhao L."/>
            <person name="Hu C.X."/>
            <person name="Zhou Y.K."/>
            <person name="Han B.P."/>
            <person name="Song L.R."/>
            <person name="Shu W.S."/>
        </authorList>
    </citation>
    <scope>NUCLEOTIDE SEQUENCE [LARGE SCALE GENOMIC DNA]</scope>
    <source>
        <strain evidence="10 11">FACHB-1249</strain>
    </source>
</reference>